<keyword evidence="1" id="KW-1133">Transmembrane helix</keyword>
<evidence type="ECO:0000313" key="2">
    <source>
        <dbReference type="EMBL" id="KCW69334.1"/>
    </source>
</evidence>
<dbReference type="KEGG" id="egr:104451988"/>
<feature type="transmembrane region" description="Helical" evidence="1">
    <location>
        <begin position="20"/>
        <end position="45"/>
    </location>
</feature>
<dbReference type="eggNOG" id="ENOG502S9UR">
    <property type="taxonomic scope" value="Eukaryota"/>
</dbReference>
<reference evidence="2" key="1">
    <citation type="submission" date="2013-07" db="EMBL/GenBank/DDBJ databases">
        <title>The genome of Eucalyptus grandis.</title>
        <authorList>
            <person name="Schmutz J."/>
            <person name="Hayes R."/>
            <person name="Myburg A."/>
            <person name="Tuskan G."/>
            <person name="Grattapaglia D."/>
            <person name="Rokhsar D.S."/>
        </authorList>
    </citation>
    <scope>NUCLEOTIDE SEQUENCE</scope>
    <source>
        <tissue evidence="2">Leaf extractions</tissue>
    </source>
</reference>
<proteinExistence type="predicted"/>
<dbReference type="PANTHER" id="PTHR33237:SF31">
    <property type="entry name" value="F2P16.13 PROTEIN"/>
    <property type="match status" value="1"/>
</dbReference>
<dbReference type="EMBL" id="KK198758">
    <property type="protein sequence ID" value="KCW69334.1"/>
    <property type="molecule type" value="Genomic_DNA"/>
</dbReference>
<protein>
    <submittedName>
        <fullName evidence="2">Uncharacterized protein</fullName>
    </submittedName>
</protein>
<organism evidence="2">
    <name type="scientific">Eucalyptus grandis</name>
    <name type="common">Flooded gum</name>
    <dbReference type="NCBI Taxonomy" id="71139"/>
    <lineage>
        <taxon>Eukaryota</taxon>
        <taxon>Viridiplantae</taxon>
        <taxon>Streptophyta</taxon>
        <taxon>Embryophyta</taxon>
        <taxon>Tracheophyta</taxon>
        <taxon>Spermatophyta</taxon>
        <taxon>Magnoliopsida</taxon>
        <taxon>eudicotyledons</taxon>
        <taxon>Gunneridae</taxon>
        <taxon>Pentapetalae</taxon>
        <taxon>rosids</taxon>
        <taxon>malvids</taxon>
        <taxon>Myrtales</taxon>
        <taxon>Myrtaceae</taxon>
        <taxon>Myrtoideae</taxon>
        <taxon>Eucalypteae</taxon>
        <taxon>Eucalyptus</taxon>
    </lineage>
</organism>
<keyword evidence="1" id="KW-0812">Transmembrane</keyword>
<evidence type="ECO:0000256" key="1">
    <source>
        <dbReference type="SAM" id="Phobius"/>
    </source>
</evidence>
<dbReference type="InParanoid" id="A0A059BTL4"/>
<dbReference type="OrthoDB" id="674685at2759"/>
<dbReference type="OMA" id="AVWKRTI"/>
<dbReference type="AlphaFoldDB" id="A0A059BTL4"/>
<sequence>MARPMLPRPLVPIKTLVPSSVTSLTSIFLLISILSILSILAFLCASHRKSKKSTKHSAFVPHSSEKKLVSRLNSSISSKALLMAKMMSWRKTEGGQEEEDGEDSDEAIWKKTIIQGERCRPLDFSGKIEYDSKGNIVTA</sequence>
<name>A0A059BTL4_EUCGR</name>
<dbReference type="Gramene" id="KCW69334">
    <property type="protein sequence ID" value="KCW69334"/>
    <property type="gene ID" value="EUGRSUZ_F02821"/>
</dbReference>
<dbReference type="PANTHER" id="PTHR33237">
    <property type="entry name" value="F2P16.13 PROTEIN-RELATED"/>
    <property type="match status" value="1"/>
</dbReference>
<keyword evidence="1" id="KW-0472">Membrane</keyword>
<accession>A0A059BTL4</accession>
<dbReference type="STRING" id="71139.A0A059BTL4"/>
<gene>
    <name evidence="2" type="ORF">EUGRSUZ_F02821</name>
</gene>